<name>A0A0S4QWP7_9ACTN</name>
<evidence type="ECO:0000256" key="2">
    <source>
        <dbReference type="PROSITE-ProRule" id="PRU10007"/>
    </source>
</evidence>
<dbReference type="InterPro" id="IPR015590">
    <property type="entry name" value="Aldehyde_DH_dom"/>
</dbReference>
<organism evidence="5 6">
    <name type="scientific">Parafrankia irregularis</name>
    <dbReference type="NCBI Taxonomy" id="795642"/>
    <lineage>
        <taxon>Bacteria</taxon>
        <taxon>Bacillati</taxon>
        <taxon>Actinomycetota</taxon>
        <taxon>Actinomycetes</taxon>
        <taxon>Frankiales</taxon>
        <taxon>Frankiaceae</taxon>
        <taxon>Parafrankia</taxon>
    </lineage>
</organism>
<accession>A0A0S4QWP7</accession>
<gene>
    <name evidence="5" type="ORF">Ga0074812_12669</name>
</gene>
<keyword evidence="1 3" id="KW-0560">Oxidoreductase</keyword>
<evidence type="ECO:0000256" key="1">
    <source>
        <dbReference type="ARBA" id="ARBA00023002"/>
    </source>
</evidence>
<dbReference type="AlphaFoldDB" id="A0A0S4QWP7"/>
<dbReference type="InterPro" id="IPR029510">
    <property type="entry name" value="Ald_DH_CS_GLU"/>
</dbReference>
<evidence type="ECO:0000259" key="4">
    <source>
        <dbReference type="Pfam" id="PF00171"/>
    </source>
</evidence>
<dbReference type="SUPFAM" id="SSF53720">
    <property type="entry name" value="ALDH-like"/>
    <property type="match status" value="1"/>
</dbReference>
<dbReference type="InterPro" id="IPR016161">
    <property type="entry name" value="Ald_DH/histidinol_DH"/>
</dbReference>
<dbReference type="Gene3D" id="3.40.605.10">
    <property type="entry name" value="Aldehyde Dehydrogenase, Chain A, domain 1"/>
    <property type="match status" value="1"/>
</dbReference>
<dbReference type="Pfam" id="PF00171">
    <property type="entry name" value="Aldedh"/>
    <property type="match status" value="1"/>
</dbReference>
<evidence type="ECO:0000313" key="5">
    <source>
        <dbReference type="EMBL" id="CUU59292.1"/>
    </source>
</evidence>
<sequence length="479" mass="49321">MSVSRVIEELGHLIDGEIVRGGELFPVENPGTGEIGARCPAASAEQLDAACRAAAAAQPAWAQVGEAERREVIRAMGAALTENVDVLNELAEIEKGVPFGPGGLPVATGEVFLAHVFAEEIANTPLPVDLVEDSDARRVEVVRVPVGVVAAISAWNGPIFLAAQKAFHALLVGNTVVAKPSPFTPLTSLYMGTVWKDIVPPGVVNIVAGGNDIGAALVSHPAVRLVSFTGGVAGGRAVAVAAAGALKNVVLELGGNDAAIVLPDVDVSAVARRVYDAAFTIAGQACLAIKRLFVHESIFDAMVAELAAHASREVAATAREGGTFPPITTRAQFDRVRLLVEDALAQGAVAVTGGRPVGGRGNFYPPTVLTDVMPSMSVVAEEQFGPVLPVIRYVELDDAVAAANGTEYGLCGSVWSADVEKASAVAARLVAGTVYVNSHGDVSPSAPFGGCRASGVGRECGRPGIDAYAELQTRVVHKT</sequence>
<dbReference type="RefSeq" id="WP_091283259.1">
    <property type="nucleotide sequence ID" value="NZ_FAOZ01000026.1"/>
</dbReference>
<proteinExistence type="inferred from homology"/>
<dbReference type="InterPro" id="IPR016163">
    <property type="entry name" value="Ald_DH_C"/>
</dbReference>
<dbReference type="Gene3D" id="3.40.309.10">
    <property type="entry name" value="Aldehyde Dehydrogenase, Chain A, domain 2"/>
    <property type="match status" value="1"/>
</dbReference>
<dbReference type="PROSITE" id="PS00687">
    <property type="entry name" value="ALDEHYDE_DEHYDR_GLU"/>
    <property type="match status" value="1"/>
</dbReference>
<dbReference type="PANTHER" id="PTHR11699">
    <property type="entry name" value="ALDEHYDE DEHYDROGENASE-RELATED"/>
    <property type="match status" value="1"/>
</dbReference>
<reference evidence="6" key="1">
    <citation type="submission" date="2015-11" db="EMBL/GenBank/DDBJ databases">
        <authorList>
            <person name="Varghese N."/>
        </authorList>
    </citation>
    <scope>NUCLEOTIDE SEQUENCE [LARGE SCALE GENOMIC DNA]</scope>
    <source>
        <strain evidence="6">DSM 45899</strain>
    </source>
</reference>
<dbReference type="EMBL" id="FAOZ01000026">
    <property type="protein sequence ID" value="CUU59292.1"/>
    <property type="molecule type" value="Genomic_DNA"/>
</dbReference>
<dbReference type="InterPro" id="IPR016160">
    <property type="entry name" value="Ald_DH_CS_CYS"/>
</dbReference>
<evidence type="ECO:0000313" key="6">
    <source>
        <dbReference type="Proteomes" id="UP000198802"/>
    </source>
</evidence>
<protein>
    <submittedName>
        <fullName evidence="5">Acyl-CoA reductase</fullName>
    </submittedName>
</protein>
<dbReference type="GO" id="GO:0016620">
    <property type="term" value="F:oxidoreductase activity, acting on the aldehyde or oxo group of donors, NAD or NADP as acceptor"/>
    <property type="evidence" value="ECO:0007669"/>
    <property type="project" value="InterPro"/>
</dbReference>
<comment type="similarity">
    <text evidence="3">Belongs to the aldehyde dehydrogenase family.</text>
</comment>
<feature type="domain" description="Aldehyde dehydrogenase" evidence="4">
    <location>
        <begin position="24"/>
        <end position="473"/>
    </location>
</feature>
<dbReference type="PROSITE" id="PS00070">
    <property type="entry name" value="ALDEHYDE_DEHYDR_CYS"/>
    <property type="match status" value="1"/>
</dbReference>
<keyword evidence="6" id="KW-1185">Reference proteome</keyword>
<feature type="active site" evidence="2">
    <location>
        <position position="252"/>
    </location>
</feature>
<dbReference type="InterPro" id="IPR016162">
    <property type="entry name" value="Ald_DH_N"/>
</dbReference>
<dbReference type="Proteomes" id="UP000198802">
    <property type="component" value="Unassembled WGS sequence"/>
</dbReference>
<evidence type="ECO:0000256" key="3">
    <source>
        <dbReference type="RuleBase" id="RU003345"/>
    </source>
</evidence>